<dbReference type="AlphaFoldDB" id="A0A8S9J9V9"/>
<evidence type="ECO:0000313" key="2">
    <source>
        <dbReference type="Proteomes" id="UP000712281"/>
    </source>
</evidence>
<organism evidence="1 2">
    <name type="scientific">Brassica cretica</name>
    <name type="common">Mustard</name>
    <dbReference type="NCBI Taxonomy" id="69181"/>
    <lineage>
        <taxon>Eukaryota</taxon>
        <taxon>Viridiplantae</taxon>
        <taxon>Streptophyta</taxon>
        <taxon>Embryophyta</taxon>
        <taxon>Tracheophyta</taxon>
        <taxon>Spermatophyta</taxon>
        <taxon>Magnoliopsida</taxon>
        <taxon>eudicotyledons</taxon>
        <taxon>Gunneridae</taxon>
        <taxon>Pentapetalae</taxon>
        <taxon>rosids</taxon>
        <taxon>malvids</taxon>
        <taxon>Brassicales</taxon>
        <taxon>Brassicaceae</taxon>
        <taxon>Brassiceae</taxon>
        <taxon>Brassica</taxon>
    </lineage>
</organism>
<proteinExistence type="predicted"/>
<dbReference type="Proteomes" id="UP000712281">
    <property type="component" value="Unassembled WGS sequence"/>
</dbReference>
<sequence length="131" mass="14794">MLLKKIRTAENVKLNKVPPRLREKKDPSEAQRTITVELPPDWVDVSEEISACKGLSWERLGTIVDRIDNNIHNVSSTVEDGTQTAAKETYTEKWRYGYVCVCACHSLLHQASALNHKGDFLVTQEKGLCLN</sequence>
<gene>
    <name evidence="1" type="ORF">F2Q68_00002659</name>
</gene>
<comment type="caution">
    <text evidence="1">The sequence shown here is derived from an EMBL/GenBank/DDBJ whole genome shotgun (WGS) entry which is preliminary data.</text>
</comment>
<evidence type="ECO:0000313" key="1">
    <source>
        <dbReference type="EMBL" id="KAF2578282.1"/>
    </source>
</evidence>
<protein>
    <submittedName>
        <fullName evidence="1">Uncharacterized protein</fullName>
    </submittedName>
</protein>
<dbReference type="EMBL" id="QGKW02001660">
    <property type="protein sequence ID" value="KAF2578282.1"/>
    <property type="molecule type" value="Genomic_DNA"/>
</dbReference>
<reference evidence="1" key="1">
    <citation type="submission" date="2019-12" db="EMBL/GenBank/DDBJ databases">
        <title>Genome sequencing and annotation of Brassica cretica.</title>
        <authorList>
            <person name="Studholme D.J."/>
            <person name="Sarris P.F."/>
        </authorList>
    </citation>
    <scope>NUCLEOTIDE SEQUENCE</scope>
    <source>
        <strain evidence="1">PFS-001/15</strain>
        <tissue evidence="1">Leaf</tissue>
    </source>
</reference>
<name>A0A8S9J9V9_BRACR</name>
<accession>A0A8S9J9V9</accession>